<feature type="region of interest" description="Disordered" evidence="1">
    <location>
        <begin position="186"/>
        <end position="205"/>
    </location>
</feature>
<proteinExistence type="predicted"/>
<feature type="compositionally biased region" description="Basic residues" evidence="1">
    <location>
        <begin position="107"/>
        <end position="128"/>
    </location>
</feature>
<gene>
    <name evidence="2" type="ORF">SAMN04489742_3679</name>
</gene>
<dbReference type="STRING" id="37928.SAMN04489742_3679"/>
<evidence type="ECO:0000313" key="2">
    <source>
        <dbReference type="EMBL" id="SDR04974.1"/>
    </source>
</evidence>
<evidence type="ECO:0000256" key="1">
    <source>
        <dbReference type="SAM" id="MobiDB-lite"/>
    </source>
</evidence>
<dbReference type="AlphaFoldDB" id="A0A1H1FVI4"/>
<protein>
    <submittedName>
        <fullName evidence="2">Uncharacterized protein</fullName>
    </submittedName>
</protein>
<evidence type="ECO:0000313" key="3">
    <source>
        <dbReference type="Proteomes" id="UP000181917"/>
    </source>
</evidence>
<dbReference type="Proteomes" id="UP000181917">
    <property type="component" value="Unassembled WGS sequence"/>
</dbReference>
<organism evidence="2 3">
    <name type="scientific">Crystallibacter crystallopoietes</name>
    <dbReference type="NCBI Taxonomy" id="37928"/>
    <lineage>
        <taxon>Bacteria</taxon>
        <taxon>Bacillati</taxon>
        <taxon>Actinomycetota</taxon>
        <taxon>Actinomycetes</taxon>
        <taxon>Micrococcales</taxon>
        <taxon>Micrococcaceae</taxon>
        <taxon>Crystallibacter</taxon>
    </lineage>
</organism>
<feature type="region of interest" description="Disordered" evidence="1">
    <location>
        <begin position="98"/>
        <end position="138"/>
    </location>
</feature>
<sequence length="205" mass="22757">MPPAAANAPDCRRRQIPTTTRGEHHRRYTGAACRVLLAQDPPLTGGAAVRHVLHAGHTCLLVRPQCFRHSGNPRRRRHRCRPATASCAGEQQRALRCPRNSGQNHRDARRRHLQRQRTHVPGRLRPHPRSCCTGRGPGTGPALGNSRVPFRCAAPCPWSHHAAAAAALTHTAFHQPNVEPDIRVPPMPPQGKHAERFPSCQLQHR</sequence>
<dbReference type="EMBL" id="FNKH01000002">
    <property type="protein sequence ID" value="SDR04974.1"/>
    <property type="molecule type" value="Genomic_DNA"/>
</dbReference>
<name>A0A1H1FVI4_9MICC</name>
<feature type="region of interest" description="Disordered" evidence="1">
    <location>
        <begin position="1"/>
        <end position="25"/>
    </location>
</feature>
<keyword evidence="3" id="KW-1185">Reference proteome</keyword>
<accession>A0A1H1FVI4</accession>
<reference evidence="2 3" key="1">
    <citation type="submission" date="2016-10" db="EMBL/GenBank/DDBJ databases">
        <authorList>
            <person name="de Groot N.N."/>
        </authorList>
    </citation>
    <scope>NUCLEOTIDE SEQUENCE [LARGE SCALE GENOMIC DNA]</scope>
    <source>
        <strain evidence="2 3">DSM 20117</strain>
    </source>
</reference>